<name>A0A7C8GTM2_9BACI</name>
<dbReference type="Pfam" id="PF10026">
    <property type="entry name" value="DUF2268"/>
    <property type="match status" value="1"/>
</dbReference>
<feature type="domain" description="DUF2268" evidence="1">
    <location>
        <begin position="77"/>
        <end position="269"/>
    </location>
</feature>
<organism evidence="2 3">
    <name type="scientific">Gracilibacillus oryzae</name>
    <dbReference type="NCBI Taxonomy" id="1672701"/>
    <lineage>
        <taxon>Bacteria</taxon>
        <taxon>Bacillati</taxon>
        <taxon>Bacillota</taxon>
        <taxon>Bacilli</taxon>
        <taxon>Bacillales</taxon>
        <taxon>Bacillaceae</taxon>
        <taxon>Gracilibacillus</taxon>
    </lineage>
</organism>
<evidence type="ECO:0000313" key="2">
    <source>
        <dbReference type="EMBL" id="KAB8137523.1"/>
    </source>
</evidence>
<dbReference type="OrthoDB" id="2449457at2"/>
<accession>A0A7C8GTM2</accession>
<dbReference type="EMBL" id="WEID01000042">
    <property type="protein sequence ID" value="KAB8137523.1"/>
    <property type="molecule type" value="Genomic_DNA"/>
</dbReference>
<evidence type="ECO:0000259" key="1">
    <source>
        <dbReference type="Pfam" id="PF10026"/>
    </source>
</evidence>
<keyword evidence="3" id="KW-1185">Reference proteome</keyword>
<protein>
    <submittedName>
        <fullName evidence="2">DUF2268 domain-containing protein</fullName>
    </submittedName>
</protein>
<proteinExistence type="predicted"/>
<dbReference type="AlphaFoldDB" id="A0A7C8GTM2"/>
<evidence type="ECO:0000313" key="3">
    <source>
        <dbReference type="Proteomes" id="UP000480246"/>
    </source>
</evidence>
<dbReference type="InterPro" id="IPR018728">
    <property type="entry name" value="DUF2268"/>
</dbReference>
<dbReference type="Proteomes" id="UP000480246">
    <property type="component" value="Unassembled WGS sequence"/>
</dbReference>
<comment type="caution">
    <text evidence="2">The sequence shown here is derived from an EMBL/GenBank/DDBJ whole genome shotgun (WGS) entry which is preliminary data.</text>
</comment>
<gene>
    <name evidence="2" type="ORF">F9U64_08990</name>
</gene>
<reference evidence="2 3" key="1">
    <citation type="submission" date="2019-10" db="EMBL/GenBank/DDBJ databases">
        <title>Gracilibacillus sp. nov. isolated from rice seeds.</title>
        <authorList>
            <person name="He S."/>
        </authorList>
    </citation>
    <scope>NUCLEOTIDE SEQUENCE [LARGE SCALE GENOMIC DNA]</scope>
    <source>
        <strain evidence="2 3">TD8</strain>
    </source>
</reference>
<sequence>MTIQPTDKWLEEYLDSKTVLLNNKWKQHQNILCKPLAKYFHQTNAQAIQDHLLRHGLFHPANNEQDMITSWLKKDYHQLIEKLYQKYRKAWDGPAAKIFIFPSNHHSKELTERFSGCAGLSFPKQLFLFLSHQATRKQAAAVFLHEYSHTCRLNYFRKPEESYTLLDAIILEGIAEHLVRTIIGEDSGSKWIEQYPEDTARKYFTKWIAANINITRYEPKHDLLMYGDKHGIPQNLGYHMGYYILQQYIKTNKISAKQILYADNEEIIKAIDFLN</sequence>
<dbReference type="RefSeq" id="WP_153402663.1">
    <property type="nucleotide sequence ID" value="NZ_ML762428.1"/>
</dbReference>